<dbReference type="RefSeq" id="WP_171220076.1">
    <property type="nucleotide sequence ID" value="NZ_JABEPP010000006.1"/>
</dbReference>
<dbReference type="Pfam" id="PF00226">
    <property type="entry name" value="DnaJ"/>
    <property type="match status" value="1"/>
</dbReference>
<dbReference type="Gene3D" id="1.10.287.110">
    <property type="entry name" value="DnaJ domain"/>
    <property type="match status" value="1"/>
</dbReference>
<name>A0A849I590_9HYPH</name>
<protein>
    <submittedName>
        <fullName evidence="2">DnaJ domain-containing protein</fullName>
    </submittedName>
</protein>
<dbReference type="EMBL" id="JABEPP010000006">
    <property type="protein sequence ID" value="NNM74612.1"/>
    <property type="molecule type" value="Genomic_DNA"/>
</dbReference>
<evidence type="ECO:0000313" key="3">
    <source>
        <dbReference type="Proteomes" id="UP000564885"/>
    </source>
</evidence>
<dbReference type="SMART" id="SM00271">
    <property type="entry name" value="DnaJ"/>
    <property type="match status" value="1"/>
</dbReference>
<evidence type="ECO:0000259" key="1">
    <source>
        <dbReference type="PROSITE" id="PS50076"/>
    </source>
</evidence>
<reference evidence="2 3" key="1">
    <citation type="submission" date="2020-04" db="EMBL/GenBank/DDBJ databases">
        <title>Enterovirga sp. isolate from soil.</title>
        <authorList>
            <person name="Chea S."/>
            <person name="Kim D.-U."/>
        </authorList>
    </citation>
    <scope>NUCLEOTIDE SEQUENCE [LARGE SCALE GENOMIC DNA]</scope>
    <source>
        <strain evidence="2 3">DB1703</strain>
    </source>
</reference>
<dbReference type="Proteomes" id="UP000564885">
    <property type="component" value="Unassembled WGS sequence"/>
</dbReference>
<dbReference type="InterPro" id="IPR036869">
    <property type="entry name" value="J_dom_sf"/>
</dbReference>
<feature type="domain" description="J" evidence="1">
    <location>
        <begin position="145"/>
        <end position="202"/>
    </location>
</feature>
<gene>
    <name evidence="2" type="ORF">HJG44_19820</name>
</gene>
<dbReference type="SUPFAM" id="SSF46565">
    <property type="entry name" value="Chaperone J-domain"/>
    <property type="match status" value="1"/>
</dbReference>
<dbReference type="PROSITE" id="PS50076">
    <property type="entry name" value="DNAJ_2"/>
    <property type="match status" value="1"/>
</dbReference>
<accession>A0A849I590</accession>
<organism evidence="2 3">
    <name type="scientific">Enterovirga aerilata</name>
    <dbReference type="NCBI Taxonomy" id="2730920"/>
    <lineage>
        <taxon>Bacteria</taxon>
        <taxon>Pseudomonadati</taxon>
        <taxon>Pseudomonadota</taxon>
        <taxon>Alphaproteobacteria</taxon>
        <taxon>Hyphomicrobiales</taxon>
        <taxon>Methylobacteriaceae</taxon>
        <taxon>Enterovirga</taxon>
    </lineage>
</organism>
<sequence>MGLNSPLFDKVRIKPRCEEPRRDAPTCERAGCTQAGLHRAPKGRGREGQYWNFCLSHVREYNAAYNYFAGMSDEDVQAYQKEAVVGHRPTWNMSVNGGHRRRDGAANPDEFDYLDPLGIMRSAGFERARATPEPARPRRPGPVMQALETLGLDESAGAVEIKAQYKTLVKRFHPDAHGGDRSYEPRLRDIIRAHDTLKAAGLC</sequence>
<keyword evidence="3" id="KW-1185">Reference proteome</keyword>
<dbReference type="AlphaFoldDB" id="A0A849I590"/>
<dbReference type="CDD" id="cd06257">
    <property type="entry name" value="DnaJ"/>
    <property type="match status" value="1"/>
</dbReference>
<comment type="caution">
    <text evidence="2">The sequence shown here is derived from an EMBL/GenBank/DDBJ whole genome shotgun (WGS) entry which is preliminary data.</text>
</comment>
<evidence type="ECO:0000313" key="2">
    <source>
        <dbReference type="EMBL" id="NNM74612.1"/>
    </source>
</evidence>
<proteinExistence type="predicted"/>
<dbReference type="InterPro" id="IPR001623">
    <property type="entry name" value="DnaJ_domain"/>
</dbReference>